<keyword evidence="1" id="KW-1133">Transmembrane helix</keyword>
<feature type="transmembrane region" description="Helical" evidence="1">
    <location>
        <begin position="120"/>
        <end position="145"/>
    </location>
</feature>
<keyword evidence="1" id="KW-0812">Transmembrane</keyword>
<evidence type="ECO:0000313" key="2">
    <source>
        <dbReference type="EMBL" id="CAK9112464.1"/>
    </source>
</evidence>
<dbReference type="Proteomes" id="UP001642464">
    <property type="component" value="Unassembled WGS sequence"/>
</dbReference>
<evidence type="ECO:0000313" key="3">
    <source>
        <dbReference type="Proteomes" id="UP001642464"/>
    </source>
</evidence>
<sequence length="444" mass="48250">MVFELVVTGSILAVTMTFVVPILGRIAEARRDVARQETALRIVRNTAEELLAGTSTPESIALPAGAADRFENATLTVERTGDSIAGSDDVVPFRVALSWQSDLLDAPQRRENHPGTSPRAAFSLIELLVAMTLAIAFLLVGFQLLSLVTDVVREDAVHWERELGMQRLGDRWRADVAEASGVRLLTTGEAETGDSVEQRRDGVGAGCELTQRDGALVVYRAFDEHIERTRTEGGRRQEFNRYMLPDATVQFSRSGRIMQIGISLDQSVSRQGLARNALIAFPQAEIVGVIRSRMEDGPREGAALVFAIIVIGTIAVLSAVLVQSVVQRRFAVERRARRLQAECLAHSAMAAAQKRLALDSAAPLENWRVTLADLDSSIGSVALRIEDVNHAGDRYLVVTARVPAEGLERSQVTLRSKLTQAVEVTLLGSDVSDVVGDRLPASGR</sequence>
<proteinExistence type="predicted"/>
<evidence type="ECO:0000256" key="1">
    <source>
        <dbReference type="SAM" id="Phobius"/>
    </source>
</evidence>
<name>A0ABP0SJ88_9DINO</name>
<feature type="transmembrane region" description="Helical" evidence="1">
    <location>
        <begin position="6"/>
        <end position="27"/>
    </location>
</feature>
<keyword evidence="1" id="KW-0472">Membrane</keyword>
<reference evidence="2 3" key="1">
    <citation type="submission" date="2024-02" db="EMBL/GenBank/DDBJ databases">
        <authorList>
            <person name="Chen Y."/>
            <person name="Shah S."/>
            <person name="Dougan E. K."/>
            <person name="Thang M."/>
            <person name="Chan C."/>
        </authorList>
    </citation>
    <scope>NUCLEOTIDE SEQUENCE [LARGE SCALE GENOMIC DNA]</scope>
</reference>
<keyword evidence="3" id="KW-1185">Reference proteome</keyword>
<protein>
    <submittedName>
        <fullName evidence="2">Uncharacterized protein</fullName>
    </submittedName>
</protein>
<gene>
    <name evidence="2" type="ORF">SCF082_LOCUS52140</name>
</gene>
<accession>A0ABP0SJ88</accession>
<dbReference type="EMBL" id="CAXAMM010043953">
    <property type="protein sequence ID" value="CAK9112464.1"/>
    <property type="molecule type" value="Genomic_DNA"/>
</dbReference>
<comment type="caution">
    <text evidence="2">The sequence shown here is derived from an EMBL/GenBank/DDBJ whole genome shotgun (WGS) entry which is preliminary data.</text>
</comment>
<organism evidence="2 3">
    <name type="scientific">Durusdinium trenchii</name>
    <dbReference type="NCBI Taxonomy" id="1381693"/>
    <lineage>
        <taxon>Eukaryota</taxon>
        <taxon>Sar</taxon>
        <taxon>Alveolata</taxon>
        <taxon>Dinophyceae</taxon>
        <taxon>Suessiales</taxon>
        <taxon>Symbiodiniaceae</taxon>
        <taxon>Durusdinium</taxon>
    </lineage>
</organism>
<feature type="transmembrane region" description="Helical" evidence="1">
    <location>
        <begin position="302"/>
        <end position="326"/>
    </location>
</feature>